<reference evidence="2" key="1">
    <citation type="submission" date="2020-05" db="UniProtKB">
        <authorList>
            <consortium name="EnsemblMetazoa"/>
        </authorList>
    </citation>
    <scope>IDENTIFICATION</scope>
    <source>
        <strain evidence="2">Jacobina</strain>
    </source>
</reference>
<name>A0A1B0CAV6_LUTLO</name>
<protein>
    <submittedName>
        <fullName evidence="2">Uncharacterized protein</fullName>
    </submittedName>
</protein>
<dbReference type="EnsemblMetazoa" id="LLOJ001168-RA">
    <property type="protein sequence ID" value="LLOJ001168-PA"/>
    <property type="gene ID" value="LLOJ001168"/>
</dbReference>
<dbReference type="Proteomes" id="UP000092461">
    <property type="component" value="Unassembled WGS sequence"/>
</dbReference>
<evidence type="ECO:0000256" key="1">
    <source>
        <dbReference type="SAM" id="MobiDB-lite"/>
    </source>
</evidence>
<keyword evidence="3" id="KW-1185">Reference proteome</keyword>
<dbReference type="EMBL" id="AJWK01004305">
    <property type="status" value="NOT_ANNOTATED_CDS"/>
    <property type="molecule type" value="Genomic_DNA"/>
</dbReference>
<dbReference type="VEuPathDB" id="VectorBase:LLOJ001168"/>
<feature type="region of interest" description="Disordered" evidence="1">
    <location>
        <begin position="1"/>
        <end position="22"/>
    </location>
</feature>
<dbReference type="EMBL" id="AJWK01004304">
    <property type="status" value="NOT_ANNOTATED_CDS"/>
    <property type="molecule type" value="Genomic_DNA"/>
</dbReference>
<accession>A0A1B0CAV6</accession>
<evidence type="ECO:0000313" key="3">
    <source>
        <dbReference type="Proteomes" id="UP000092461"/>
    </source>
</evidence>
<evidence type="ECO:0000313" key="2">
    <source>
        <dbReference type="EnsemblMetazoa" id="LLOJ001168-PA"/>
    </source>
</evidence>
<proteinExistence type="predicted"/>
<organism evidence="2 3">
    <name type="scientific">Lutzomyia longipalpis</name>
    <name type="common">Sand fly</name>
    <dbReference type="NCBI Taxonomy" id="7200"/>
    <lineage>
        <taxon>Eukaryota</taxon>
        <taxon>Metazoa</taxon>
        <taxon>Ecdysozoa</taxon>
        <taxon>Arthropoda</taxon>
        <taxon>Hexapoda</taxon>
        <taxon>Insecta</taxon>
        <taxon>Pterygota</taxon>
        <taxon>Neoptera</taxon>
        <taxon>Endopterygota</taxon>
        <taxon>Diptera</taxon>
        <taxon>Nematocera</taxon>
        <taxon>Psychodoidea</taxon>
        <taxon>Psychodidae</taxon>
        <taxon>Lutzomyia</taxon>
        <taxon>Lutzomyia</taxon>
    </lineage>
</organism>
<sequence>MEGCSKDPTGQGGKGDRRRPAAASTGSLYSIAGLEDAYCFQTHLGRLLHRRHTAAVSSNSNDTIEAPLLPEFSSTVSSHIRRNDCTMTLNSELSIMLAAAESG</sequence>
<dbReference type="EMBL" id="AJWK01004306">
    <property type="status" value="NOT_ANNOTATED_CDS"/>
    <property type="molecule type" value="Genomic_DNA"/>
</dbReference>
<dbReference type="AlphaFoldDB" id="A0A1B0CAV6"/>